<reference evidence="2 6" key="2">
    <citation type="submission" date="2014-04" db="EMBL/GenBank/DDBJ databases">
        <title>Transcriptional profiles of Haloferax mediterranei on the basis of nitrogen availability.</title>
        <authorList>
            <person name="Bautista V."/>
        </authorList>
    </citation>
    <scope>NUCLEOTIDE SEQUENCE [LARGE SCALE GENOMIC DNA]</scope>
    <source>
        <strain evidence="2">ATCC 33500</strain>
        <strain evidence="6">ATCC 33500 / DSM 1411 / JCM 8866 / NBRC 14739 / NCIMB 2177 / R-4</strain>
    </source>
</reference>
<evidence type="ECO:0000256" key="1">
    <source>
        <dbReference type="SAM" id="MobiDB-lite"/>
    </source>
</evidence>
<dbReference type="PATRIC" id="fig|523841.21.peg.397"/>
<dbReference type="EMBL" id="AOLO01000002">
    <property type="protein sequence ID" value="EMA04403.1"/>
    <property type="molecule type" value="Genomic_DNA"/>
</dbReference>
<name>M0J7S5_HALMT</name>
<dbReference type="RefSeq" id="WP_004056700.1">
    <property type="nucleotide sequence ID" value="NC_017941.2"/>
</dbReference>
<feature type="compositionally biased region" description="Basic and acidic residues" evidence="1">
    <location>
        <begin position="122"/>
        <end position="142"/>
    </location>
</feature>
<dbReference type="Proteomes" id="UP000027075">
    <property type="component" value="Chromosome"/>
</dbReference>
<feature type="compositionally biased region" description="Basic and acidic residues" evidence="1">
    <location>
        <begin position="22"/>
        <end position="37"/>
    </location>
</feature>
<feature type="compositionally biased region" description="Polar residues" evidence="1">
    <location>
        <begin position="65"/>
        <end position="74"/>
    </location>
</feature>
<reference evidence="3 5" key="1">
    <citation type="journal article" date="2014" name="PLoS Genet.">
        <title>Phylogenetically driven sequencing of extremely halophilic archaea reveals strategies for static and dynamic osmo-response.</title>
        <authorList>
            <person name="Becker E.A."/>
            <person name="Seitzer P.M."/>
            <person name="Tritt A."/>
            <person name="Larsen D."/>
            <person name="Krusor M."/>
            <person name="Yao A.I."/>
            <person name="Wu D."/>
            <person name="Madern D."/>
            <person name="Eisen J.A."/>
            <person name="Darling A.E."/>
            <person name="Facciotti M.T."/>
        </authorList>
    </citation>
    <scope>NUCLEOTIDE SEQUENCE [LARGE SCALE GENOMIC DNA]</scope>
    <source>
        <strain evidence="3">ATCC 33500</strain>
        <strain evidence="5">ATCC 33500 / DSM 1411 / JCM 8866 / NBRC 14739 / NCIMB 2177 / R-4</strain>
    </source>
</reference>
<dbReference type="Proteomes" id="UP000011603">
    <property type="component" value="Unassembled WGS sequence"/>
</dbReference>
<evidence type="ECO:0000313" key="4">
    <source>
        <dbReference type="EMBL" id="QCQ75870.1"/>
    </source>
</evidence>
<accession>M0J7S5</accession>
<organism evidence="3 5">
    <name type="scientific">Haloferax mediterranei (strain ATCC 33500 / DSM 1411 / JCM 8866 / NBRC 14739 / NCIMB 2177 / R-4)</name>
    <name type="common">Halobacterium mediterranei</name>
    <dbReference type="NCBI Taxonomy" id="523841"/>
    <lineage>
        <taxon>Archaea</taxon>
        <taxon>Methanobacteriati</taxon>
        <taxon>Methanobacteriota</taxon>
        <taxon>Stenosarchaea group</taxon>
        <taxon>Halobacteria</taxon>
        <taxon>Halobacteriales</taxon>
        <taxon>Haloferacaceae</taxon>
        <taxon>Haloferax</taxon>
    </lineage>
</organism>
<feature type="compositionally biased region" description="Basic and acidic residues" evidence="1">
    <location>
        <begin position="151"/>
        <end position="162"/>
    </location>
</feature>
<dbReference type="AlphaFoldDB" id="M0J7S5"/>
<feature type="compositionally biased region" description="Polar residues" evidence="1">
    <location>
        <begin position="81"/>
        <end position="110"/>
    </location>
</feature>
<keyword evidence="5" id="KW-1185">Reference proteome</keyword>
<feature type="compositionally biased region" description="Basic and acidic residues" evidence="1">
    <location>
        <begin position="47"/>
        <end position="64"/>
    </location>
</feature>
<evidence type="ECO:0000313" key="3">
    <source>
        <dbReference type="EMBL" id="EMA04403.1"/>
    </source>
</evidence>
<dbReference type="EMBL" id="CP039139">
    <property type="protein sequence ID" value="QCQ75870.1"/>
    <property type="molecule type" value="Genomic_DNA"/>
</dbReference>
<dbReference type="GeneID" id="40157057"/>
<sequence length="162" mass="18405">MTGKQHQKHEQKARQAQVKAQINRDKARSKLLRQREKLARRRARNRRQSEVRRGNQSKAQHDTQSETQRGTQSKSQRDNETGGTKNPTAHSTLPPQKTNAENAVRNSHSTVPELPKYSSVPARERLYGLRLHRETTASEDKSVTVAVTRAPKAERQRGGADE</sequence>
<feature type="region of interest" description="Disordered" evidence="1">
    <location>
        <begin position="1"/>
        <end position="162"/>
    </location>
</feature>
<protein>
    <submittedName>
        <fullName evidence="2 3">Protein gvpI</fullName>
    </submittedName>
</protein>
<dbReference type="KEGG" id="hme:HFX_1702"/>
<evidence type="ECO:0000313" key="5">
    <source>
        <dbReference type="Proteomes" id="UP000011603"/>
    </source>
</evidence>
<dbReference type="OrthoDB" id="351320at2157"/>
<dbReference type="SMR" id="M0J7S5"/>
<dbReference type="EMBL" id="CP007551">
    <property type="protein sequence ID" value="AHZ21242.1"/>
    <property type="molecule type" value="Genomic_DNA"/>
</dbReference>
<proteinExistence type="predicted"/>
<evidence type="ECO:0000313" key="2">
    <source>
        <dbReference type="EMBL" id="AHZ21242.1"/>
    </source>
</evidence>
<reference evidence="4 7" key="3">
    <citation type="submission" date="2019-04" db="EMBL/GenBank/DDBJ databases">
        <title>Methylomes of two halophilic Archaea, Haloarcula marismortui and Haloferax mediterranei.</title>
        <authorList>
            <person name="DasSarma S."/>
            <person name="DasSarma P."/>
            <person name="DasSarma S."/>
            <person name="Fomenkov A."/>
            <person name="Vincze T."/>
            <person name="Anton B.P."/>
            <person name="Roberts R.J."/>
        </authorList>
    </citation>
    <scope>NUCLEOTIDE SEQUENCE [LARGE SCALE GENOMIC DNA]</scope>
    <source>
        <strain evidence="4">ATCC 33500</strain>
        <strain evidence="7">ATCC 33500 / DSM 1411 / JCM 8866 / NBRC 14739 / NCIMB 2177 / R-4</strain>
    </source>
</reference>
<gene>
    <name evidence="2" type="ORF">BM92_00600</name>
    <name evidence="3" type="ORF">C439_01972</name>
    <name evidence="4" type="ORF">E6P09_11530</name>
</gene>
<dbReference type="Proteomes" id="UP000299011">
    <property type="component" value="Chromosome"/>
</dbReference>
<evidence type="ECO:0000313" key="7">
    <source>
        <dbReference type="Proteomes" id="UP000299011"/>
    </source>
</evidence>
<evidence type="ECO:0000313" key="6">
    <source>
        <dbReference type="Proteomes" id="UP000027075"/>
    </source>
</evidence>